<dbReference type="EMBL" id="JAKHSK010000003">
    <property type="protein sequence ID" value="MCL6217213.1"/>
    <property type="molecule type" value="Genomic_DNA"/>
</dbReference>
<dbReference type="Pfam" id="PF03070">
    <property type="entry name" value="TENA_THI-4"/>
    <property type="match status" value="1"/>
</dbReference>
<dbReference type="InterPro" id="IPR004305">
    <property type="entry name" value="Thiaminase-2/PQQC"/>
</dbReference>
<accession>A0A9X1ZRR1</accession>
<comment type="function">
    <text evidence="1">Catalyzes an amino-pyrimidine hydrolysis reaction at the C5' of the pyrimidine moiety of thiamine compounds, a reaction that is part of a thiamine salvage pathway.</text>
</comment>
<dbReference type="CDD" id="cd19365">
    <property type="entry name" value="TenA_C-like"/>
    <property type="match status" value="1"/>
</dbReference>
<dbReference type="EC" id="3.5.99.2" evidence="1"/>
<evidence type="ECO:0000313" key="3">
    <source>
        <dbReference type="EMBL" id="MCL6217213.1"/>
    </source>
</evidence>
<dbReference type="Proteomes" id="UP001139521">
    <property type="component" value="Unassembled WGS sequence"/>
</dbReference>
<evidence type="ECO:0000313" key="4">
    <source>
        <dbReference type="Proteomes" id="UP001139521"/>
    </source>
</evidence>
<evidence type="ECO:0000256" key="1">
    <source>
        <dbReference type="RuleBase" id="RU363093"/>
    </source>
</evidence>
<dbReference type="PANTHER" id="PTHR43198">
    <property type="entry name" value="BIFUNCTIONAL TH2 PROTEIN"/>
    <property type="match status" value="1"/>
</dbReference>
<protein>
    <recommendedName>
        <fullName evidence="1">Aminopyrimidine aminohydrolase</fullName>
        <ecNumber evidence="1">3.5.99.2</ecNumber>
    </recommendedName>
</protein>
<dbReference type="RefSeq" id="WP_249600200.1">
    <property type="nucleotide sequence ID" value="NZ_JAKHSK010000003.1"/>
</dbReference>
<dbReference type="GO" id="GO:0050334">
    <property type="term" value="F:thiaminase activity"/>
    <property type="evidence" value="ECO:0007669"/>
    <property type="project" value="UniProtKB-EC"/>
</dbReference>
<comment type="caution">
    <text evidence="3">The sequence shown here is derived from an EMBL/GenBank/DDBJ whole genome shotgun (WGS) entry which is preliminary data.</text>
</comment>
<keyword evidence="1" id="KW-0378">Hydrolase</keyword>
<dbReference type="InterPro" id="IPR027574">
    <property type="entry name" value="Thiaminase_II"/>
</dbReference>
<dbReference type="Gene3D" id="1.20.910.10">
    <property type="entry name" value="Heme oxygenase-like"/>
    <property type="match status" value="1"/>
</dbReference>
<proteinExistence type="inferred from homology"/>
<dbReference type="AlphaFoldDB" id="A0A9X1ZRR1"/>
<keyword evidence="4" id="KW-1185">Reference proteome</keyword>
<dbReference type="InterPro" id="IPR050967">
    <property type="entry name" value="Thiamine_Salvage_TenA"/>
</dbReference>
<dbReference type="NCBIfam" id="TIGR04306">
    <property type="entry name" value="salvage_TenA"/>
    <property type="match status" value="1"/>
</dbReference>
<feature type="domain" description="Thiaminase-2/PQQC" evidence="2">
    <location>
        <begin position="8"/>
        <end position="211"/>
    </location>
</feature>
<dbReference type="PANTHER" id="PTHR43198:SF2">
    <property type="entry name" value="SI:CH1073-67J19.1-RELATED"/>
    <property type="match status" value="1"/>
</dbReference>
<sequence>MSWSKATWQTISPIYHQIIEMPFITELMDGNLPLEKFQFYISQDSAYLENFGRALALIAARAYDTENTLAFLQFAENAIIVENALHESYFKEFGVSEKSIIQPACHHYIHYLKSTAALENLEVAMAAVLPCFWIYKEVGDYIYKNQKSGSNPYQAWIDTYAGEEFGEAVKKAIAICDDHAAKTSPIVRAKMTEAFVTASHLEYDFWDAGYRLRSWQTN</sequence>
<comment type="catalytic activity">
    <reaction evidence="1">
        <text>thiamine + H2O = 5-(2-hydroxyethyl)-4-methylthiazole + 4-amino-5-hydroxymethyl-2-methylpyrimidine + H(+)</text>
        <dbReference type="Rhea" id="RHEA:17509"/>
        <dbReference type="ChEBI" id="CHEBI:15377"/>
        <dbReference type="ChEBI" id="CHEBI:15378"/>
        <dbReference type="ChEBI" id="CHEBI:16892"/>
        <dbReference type="ChEBI" id="CHEBI:17957"/>
        <dbReference type="ChEBI" id="CHEBI:18385"/>
        <dbReference type="EC" id="3.5.99.2"/>
    </reaction>
</comment>
<comment type="catalytic activity">
    <reaction evidence="1">
        <text>4-amino-5-aminomethyl-2-methylpyrimidine + H2O = 4-amino-5-hydroxymethyl-2-methylpyrimidine + NH4(+)</text>
        <dbReference type="Rhea" id="RHEA:31799"/>
        <dbReference type="ChEBI" id="CHEBI:15377"/>
        <dbReference type="ChEBI" id="CHEBI:16892"/>
        <dbReference type="ChEBI" id="CHEBI:28938"/>
        <dbReference type="ChEBI" id="CHEBI:63416"/>
        <dbReference type="EC" id="3.5.99.2"/>
    </reaction>
</comment>
<comment type="similarity">
    <text evidence="1">Belongs to the TenA family.</text>
</comment>
<dbReference type="GO" id="GO:0009228">
    <property type="term" value="P:thiamine biosynthetic process"/>
    <property type="evidence" value="ECO:0007669"/>
    <property type="project" value="UniProtKB-KW"/>
</dbReference>
<comment type="pathway">
    <text evidence="1">Cofactor biosynthesis; thiamine diphosphate biosynthesis.</text>
</comment>
<dbReference type="InterPro" id="IPR016084">
    <property type="entry name" value="Haem_Oase-like_multi-hlx"/>
</dbReference>
<gene>
    <name evidence="3" type="primary">tenA</name>
    <name evidence="3" type="ORF">L1967_02810</name>
</gene>
<organism evidence="3 4">
    <name type="scientific">Zunongwangia pacifica</name>
    <dbReference type="NCBI Taxonomy" id="2911062"/>
    <lineage>
        <taxon>Bacteria</taxon>
        <taxon>Pseudomonadati</taxon>
        <taxon>Bacteroidota</taxon>
        <taxon>Flavobacteriia</taxon>
        <taxon>Flavobacteriales</taxon>
        <taxon>Flavobacteriaceae</taxon>
        <taxon>Zunongwangia</taxon>
    </lineage>
</organism>
<keyword evidence="1" id="KW-0784">Thiamine biosynthesis</keyword>
<reference evidence="3" key="1">
    <citation type="submission" date="2022-01" db="EMBL/GenBank/DDBJ databases">
        <title>Genome sequencing of Zunongwangia sp. M21534 genome.</title>
        <authorList>
            <person name="Chen Y."/>
            <person name="Dong C."/>
            <person name="Shao Z."/>
        </authorList>
    </citation>
    <scope>NUCLEOTIDE SEQUENCE</scope>
    <source>
        <strain evidence="3">MCCC M21534</strain>
    </source>
</reference>
<name>A0A9X1ZRR1_9FLAO</name>
<dbReference type="GO" id="GO:0005829">
    <property type="term" value="C:cytosol"/>
    <property type="evidence" value="ECO:0007669"/>
    <property type="project" value="TreeGrafter"/>
</dbReference>
<dbReference type="SUPFAM" id="SSF48613">
    <property type="entry name" value="Heme oxygenase-like"/>
    <property type="match status" value="1"/>
</dbReference>
<evidence type="ECO:0000259" key="2">
    <source>
        <dbReference type="Pfam" id="PF03070"/>
    </source>
</evidence>